<dbReference type="GO" id="GO:0003676">
    <property type="term" value="F:nucleic acid binding"/>
    <property type="evidence" value="ECO:0007669"/>
    <property type="project" value="InterPro"/>
</dbReference>
<dbReference type="Gene3D" id="3.40.1350.10">
    <property type="match status" value="1"/>
</dbReference>
<dbReference type="PANTHER" id="PTHR34039">
    <property type="entry name" value="UPF0102 PROTEIN YRAN"/>
    <property type="match status" value="1"/>
</dbReference>
<dbReference type="AlphaFoldDB" id="A0A0G1GND6"/>
<proteinExistence type="inferred from homology"/>
<dbReference type="Proteomes" id="UP000034617">
    <property type="component" value="Unassembled WGS sequence"/>
</dbReference>
<dbReference type="HAMAP" id="MF_00048">
    <property type="entry name" value="UPF0102"/>
    <property type="match status" value="1"/>
</dbReference>
<organism evidence="3 4">
    <name type="scientific">Candidatus Gottesmanbacteria bacterium GW2011_GWB1_44_11c</name>
    <dbReference type="NCBI Taxonomy" id="1618447"/>
    <lineage>
        <taxon>Bacteria</taxon>
        <taxon>Candidatus Gottesmaniibacteriota</taxon>
    </lineage>
</organism>
<dbReference type="Pfam" id="PF02021">
    <property type="entry name" value="UPF0102"/>
    <property type="match status" value="1"/>
</dbReference>
<dbReference type="InterPro" id="IPR011856">
    <property type="entry name" value="tRNA_endonuc-like_dom_sf"/>
</dbReference>
<name>A0A0G1GND6_9BACT</name>
<evidence type="ECO:0000313" key="4">
    <source>
        <dbReference type="Proteomes" id="UP000034617"/>
    </source>
</evidence>
<comment type="caution">
    <text evidence="3">The sequence shown here is derived from an EMBL/GenBank/DDBJ whole genome shotgun (WGS) entry which is preliminary data.</text>
</comment>
<evidence type="ECO:0000313" key="3">
    <source>
        <dbReference type="EMBL" id="KKT36516.1"/>
    </source>
</evidence>
<evidence type="ECO:0000256" key="1">
    <source>
        <dbReference type="ARBA" id="ARBA00006738"/>
    </source>
</evidence>
<dbReference type="NCBIfam" id="NF009150">
    <property type="entry name" value="PRK12497.1-3"/>
    <property type="match status" value="1"/>
</dbReference>
<protein>
    <recommendedName>
        <fullName evidence="2">UPF0102 protein UW22_C0037G0014</fullName>
    </recommendedName>
</protein>
<reference evidence="3 4" key="1">
    <citation type="journal article" date="2015" name="Nature">
        <title>rRNA introns, odd ribosomes, and small enigmatic genomes across a large radiation of phyla.</title>
        <authorList>
            <person name="Brown C.T."/>
            <person name="Hug L.A."/>
            <person name="Thomas B.C."/>
            <person name="Sharon I."/>
            <person name="Castelle C.J."/>
            <person name="Singh A."/>
            <person name="Wilkins M.J."/>
            <person name="Williams K.H."/>
            <person name="Banfield J.F."/>
        </authorList>
    </citation>
    <scope>NUCLEOTIDE SEQUENCE [LARGE SCALE GENOMIC DNA]</scope>
</reference>
<gene>
    <name evidence="3" type="ORF">UW22_C0037G0014</name>
</gene>
<dbReference type="EMBL" id="LCHM01000037">
    <property type="protein sequence ID" value="KKT36516.1"/>
    <property type="molecule type" value="Genomic_DNA"/>
</dbReference>
<dbReference type="CDD" id="cd20736">
    <property type="entry name" value="PoNe_Nuclease"/>
    <property type="match status" value="1"/>
</dbReference>
<dbReference type="InterPro" id="IPR003509">
    <property type="entry name" value="UPF0102_YraN-like"/>
</dbReference>
<accession>A0A0G1GND6</accession>
<dbReference type="NCBIfam" id="NF009154">
    <property type="entry name" value="PRK12497.3-3"/>
    <property type="match status" value="1"/>
</dbReference>
<dbReference type="PANTHER" id="PTHR34039:SF1">
    <property type="entry name" value="UPF0102 PROTEIN YRAN"/>
    <property type="match status" value="1"/>
</dbReference>
<sequence>MNPQACHKQNLGKHGESLACDYLEKHGYGIIDRNFKARYGEIDIIATKDKILVFIEVKTRINQKYGSPEEAVTPRKIKEVIATAAYYSLLHSDLPTSHRIDVIAIQLFPDRTIQDLRHIENITQ</sequence>
<dbReference type="NCBIfam" id="TIGR00252">
    <property type="entry name" value="YraN family protein"/>
    <property type="match status" value="1"/>
</dbReference>
<dbReference type="InterPro" id="IPR011335">
    <property type="entry name" value="Restrct_endonuc-II-like"/>
</dbReference>
<dbReference type="SUPFAM" id="SSF52980">
    <property type="entry name" value="Restriction endonuclease-like"/>
    <property type="match status" value="1"/>
</dbReference>
<evidence type="ECO:0000256" key="2">
    <source>
        <dbReference type="HAMAP-Rule" id="MF_00048"/>
    </source>
</evidence>
<comment type="similarity">
    <text evidence="1 2">Belongs to the UPF0102 family.</text>
</comment>